<gene>
    <name evidence="5" type="ORF">SAMN05661099_1586</name>
</gene>
<proteinExistence type="predicted"/>
<keyword evidence="3" id="KW-0732">Signal</keyword>
<dbReference type="EMBL" id="FUYR01000001">
    <property type="protein sequence ID" value="SKB47048.1"/>
    <property type="molecule type" value="Genomic_DNA"/>
</dbReference>
<dbReference type="InterPro" id="IPR000184">
    <property type="entry name" value="Bac_surfAg_D15"/>
</dbReference>
<dbReference type="AlphaFoldDB" id="A0A1T5BIH0"/>
<feature type="chain" id="PRO_5012165335" evidence="3">
    <location>
        <begin position="21"/>
        <end position="393"/>
    </location>
</feature>
<dbReference type="GO" id="GO:0019867">
    <property type="term" value="C:outer membrane"/>
    <property type="evidence" value="ECO:0007669"/>
    <property type="project" value="InterPro"/>
</dbReference>
<dbReference type="Pfam" id="PF01103">
    <property type="entry name" value="Omp85"/>
    <property type="match status" value="1"/>
</dbReference>
<dbReference type="STRING" id="572036.SAMN05661099_1586"/>
<evidence type="ECO:0000256" key="3">
    <source>
        <dbReference type="SAM" id="SignalP"/>
    </source>
</evidence>
<name>A0A1T5BIH0_9SPHI</name>
<dbReference type="Gene3D" id="2.40.160.50">
    <property type="entry name" value="membrane protein fhac: a member of the omp85/tpsb transporter family"/>
    <property type="match status" value="1"/>
</dbReference>
<evidence type="ECO:0000256" key="2">
    <source>
        <dbReference type="ARBA" id="ARBA00023136"/>
    </source>
</evidence>
<protein>
    <submittedName>
        <fullName evidence="5">Surface antigen</fullName>
    </submittedName>
</protein>
<sequence length="393" mass="43598">MSRILILFLITFHFAVSSSAQGIGQPETLKGIKDTTEEPGLGNRLLGARLSPTADLRAIDGISLGLSYKIQRDKSSSGQAGSFQNIKALHSLTTSSFVIEYEADIKEVFGRTDLTIKALADMNGNIINFFGLGNDTEFDQSGDFRKYYRVNFSFYELKPALRFKLNKEVSITAGPSLQHFVDGSNDGRYFNTPAVSTQFTDLYTDKLHGGLLIDFNWDRRDDKVLPTRGINFNILAQGFEGLNKSSQSFAQLFSQLSFYKSLDANGNFVLANRIGGGLTIGSPAFYQSAFLGSQDNLLGFRKHRFAGDHVLYNNLEARITIPNFLRKLMPGKIGFIGSYDAGRIWVKNESSNTIHHGFGAGVFATPFNKLFIRGIAGFSNERLQPTVALRQRF</sequence>
<feature type="domain" description="Bacterial surface antigen (D15)" evidence="4">
    <location>
        <begin position="147"/>
        <end position="355"/>
    </location>
</feature>
<evidence type="ECO:0000259" key="4">
    <source>
        <dbReference type="Pfam" id="PF01103"/>
    </source>
</evidence>
<comment type="subcellular location">
    <subcellularLocation>
        <location evidence="1">Membrane</location>
    </subcellularLocation>
</comment>
<dbReference type="Proteomes" id="UP000189981">
    <property type="component" value="Unassembled WGS sequence"/>
</dbReference>
<keyword evidence="2" id="KW-0472">Membrane</keyword>
<feature type="signal peptide" evidence="3">
    <location>
        <begin position="1"/>
        <end position="20"/>
    </location>
</feature>
<dbReference type="RefSeq" id="WP_079702047.1">
    <property type="nucleotide sequence ID" value="NZ_FUYR01000001.1"/>
</dbReference>
<organism evidence="5 6">
    <name type="scientific">Daejeonella lutea</name>
    <dbReference type="NCBI Taxonomy" id="572036"/>
    <lineage>
        <taxon>Bacteria</taxon>
        <taxon>Pseudomonadati</taxon>
        <taxon>Bacteroidota</taxon>
        <taxon>Sphingobacteriia</taxon>
        <taxon>Sphingobacteriales</taxon>
        <taxon>Sphingobacteriaceae</taxon>
        <taxon>Daejeonella</taxon>
    </lineage>
</organism>
<dbReference type="OrthoDB" id="333971at2"/>
<evidence type="ECO:0000256" key="1">
    <source>
        <dbReference type="ARBA" id="ARBA00004370"/>
    </source>
</evidence>
<evidence type="ECO:0000313" key="6">
    <source>
        <dbReference type="Proteomes" id="UP000189981"/>
    </source>
</evidence>
<evidence type="ECO:0000313" key="5">
    <source>
        <dbReference type="EMBL" id="SKB47048.1"/>
    </source>
</evidence>
<reference evidence="6" key="1">
    <citation type="submission" date="2017-02" db="EMBL/GenBank/DDBJ databases">
        <authorList>
            <person name="Varghese N."/>
            <person name="Submissions S."/>
        </authorList>
    </citation>
    <scope>NUCLEOTIDE SEQUENCE [LARGE SCALE GENOMIC DNA]</scope>
    <source>
        <strain evidence="6">DSM 22385</strain>
    </source>
</reference>
<keyword evidence="6" id="KW-1185">Reference proteome</keyword>
<accession>A0A1T5BIH0</accession>